<dbReference type="Proteomes" id="UP001497453">
    <property type="component" value="Chromosome 5"/>
</dbReference>
<gene>
    <name evidence="1" type="ORF">GFSPODELE1_LOCUS7426</name>
</gene>
<sequence>MDSAIIQSYIIHPYCRRERNRSVVLNTKSQKPFIIHTREPLEIEHGLLHPAGHAISPHLLAFTIYFNFATLASGSGTAVRNALEQRVQVTPATFTSKVGVIGRRNQTDRLRCTSEHVADVICKALQLVCCEANLIVNDVVVVFSV</sequence>
<dbReference type="EMBL" id="OZ037948">
    <property type="protein sequence ID" value="CAL1709611.1"/>
    <property type="molecule type" value="Genomic_DNA"/>
</dbReference>
<evidence type="ECO:0000313" key="1">
    <source>
        <dbReference type="EMBL" id="CAL1709611.1"/>
    </source>
</evidence>
<reference evidence="2" key="1">
    <citation type="submission" date="2024-04" db="EMBL/GenBank/DDBJ databases">
        <authorList>
            <person name="Shaw F."/>
            <person name="Minotto A."/>
        </authorList>
    </citation>
    <scope>NUCLEOTIDE SEQUENCE [LARGE SCALE GENOMIC DNA]</scope>
</reference>
<accession>A0ABP1DP44</accession>
<protein>
    <submittedName>
        <fullName evidence="1">Uncharacterized protein</fullName>
    </submittedName>
</protein>
<organism evidence="1 2">
    <name type="scientific">Somion occarium</name>
    <dbReference type="NCBI Taxonomy" id="3059160"/>
    <lineage>
        <taxon>Eukaryota</taxon>
        <taxon>Fungi</taxon>
        <taxon>Dikarya</taxon>
        <taxon>Basidiomycota</taxon>
        <taxon>Agaricomycotina</taxon>
        <taxon>Agaricomycetes</taxon>
        <taxon>Polyporales</taxon>
        <taxon>Cerrenaceae</taxon>
        <taxon>Somion</taxon>
    </lineage>
</organism>
<evidence type="ECO:0000313" key="2">
    <source>
        <dbReference type="Proteomes" id="UP001497453"/>
    </source>
</evidence>
<name>A0ABP1DP44_9APHY</name>
<keyword evidence="2" id="KW-1185">Reference proteome</keyword>
<proteinExistence type="predicted"/>